<feature type="domain" description="Cyclic nucleotide-binding" evidence="2">
    <location>
        <begin position="9"/>
        <end position="60"/>
    </location>
</feature>
<name>A0AAD3HFR5_9STRA</name>
<dbReference type="AlphaFoldDB" id="A0AAD3HFR5"/>
<accession>A0AAD3HFR5</accession>
<evidence type="ECO:0000256" key="1">
    <source>
        <dbReference type="SAM" id="SignalP"/>
    </source>
</evidence>
<gene>
    <name evidence="3" type="ORF">CTEN210_18127</name>
</gene>
<evidence type="ECO:0000313" key="3">
    <source>
        <dbReference type="EMBL" id="GFH61651.1"/>
    </source>
</evidence>
<proteinExistence type="predicted"/>
<sequence>MKLFIWALLLQTLSSRVYASSDEMIRVGGGGDPHYYLRGGDLITVQAMCAIVLLQGKVFGMDFQIHSRHHRPEREEIFQQDQDYTYISSIGIQLGDDVFKLEAQEGRLFKNKIRISEGIYAFEENEYNEDGELVEEYMVPEYIADKYKIQKKILKEETQVQYIISFTEDDISKIYLRAHLDYDMIFMSMSGSFGNANLQGFLGDYKRKGLYARDGRLMAKKAVDVDIEEYTNEWQVLASEPILFRDHTYFPQLPYHQCLFVDTMHGVEEASTSGRKTMWKLRKGQRRLSMEDEDMRKVEKRIYAEKICSHQAKKERSAIKVQWCVEDVLKTGHEELAKDHFYD</sequence>
<feature type="chain" id="PRO_5042040484" description="Cyclic nucleotide-binding domain-containing protein" evidence="1">
    <location>
        <begin position="20"/>
        <end position="343"/>
    </location>
</feature>
<dbReference type="PROSITE" id="PS50042">
    <property type="entry name" value="CNMP_BINDING_3"/>
    <property type="match status" value="1"/>
</dbReference>
<feature type="signal peptide" evidence="1">
    <location>
        <begin position="1"/>
        <end position="19"/>
    </location>
</feature>
<dbReference type="Proteomes" id="UP001054902">
    <property type="component" value="Unassembled WGS sequence"/>
</dbReference>
<dbReference type="InterPro" id="IPR000595">
    <property type="entry name" value="cNMP-bd_dom"/>
</dbReference>
<keyword evidence="4" id="KW-1185">Reference proteome</keyword>
<evidence type="ECO:0000313" key="4">
    <source>
        <dbReference type="Proteomes" id="UP001054902"/>
    </source>
</evidence>
<protein>
    <recommendedName>
        <fullName evidence="2">Cyclic nucleotide-binding domain-containing protein</fullName>
    </recommendedName>
</protein>
<keyword evidence="1" id="KW-0732">Signal</keyword>
<reference evidence="3 4" key="1">
    <citation type="journal article" date="2021" name="Sci. Rep.">
        <title>The genome of the diatom Chaetoceros tenuissimus carries an ancient integrated fragment of an extant virus.</title>
        <authorList>
            <person name="Hongo Y."/>
            <person name="Kimura K."/>
            <person name="Takaki Y."/>
            <person name="Yoshida Y."/>
            <person name="Baba S."/>
            <person name="Kobayashi G."/>
            <person name="Nagasaki K."/>
            <person name="Hano T."/>
            <person name="Tomaru Y."/>
        </authorList>
    </citation>
    <scope>NUCLEOTIDE SEQUENCE [LARGE SCALE GENOMIC DNA]</scope>
    <source>
        <strain evidence="3 4">NIES-3715</strain>
    </source>
</reference>
<evidence type="ECO:0000259" key="2">
    <source>
        <dbReference type="PROSITE" id="PS50042"/>
    </source>
</evidence>
<organism evidence="3 4">
    <name type="scientific">Chaetoceros tenuissimus</name>
    <dbReference type="NCBI Taxonomy" id="426638"/>
    <lineage>
        <taxon>Eukaryota</taxon>
        <taxon>Sar</taxon>
        <taxon>Stramenopiles</taxon>
        <taxon>Ochrophyta</taxon>
        <taxon>Bacillariophyta</taxon>
        <taxon>Coscinodiscophyceae</taxon>
        <taxon>Chaetocerotophycidae</taxon>
        <taxon>Chaetocerotales</taxon>
        <taxon>Chaetocerotaceae</taxon>
        <taxon>Chaetoceros</taxon>
    </lineage>
</organism>
<dbReference type="EMBL" id="BLLK01000074">
    <property type="protein sequence ID" value="GFH61651.1"/>
    <property type="molecule type" value="Genomic_DNA"/>
</dbReference>
<comment type="caution">
    <text evidence="3">The sequence shown here is derived from an EMBL/GenBank/DDBJ whole genome shotgun (WGS) entry which is preliminary data.</text>
</comment>